<dbReference type="PROSITE" id="PS00455">
    <property type="entry name" value="AMP_BINDING"/>
    <property type="match status" value="1"/>
</dbReference>
<dbReference type="InterPro" id="IPR013120">
    <property type="entry name" value="FAR_NAD-bd"/>
</dbReference>
<evidence type="ECO:0000259" key="4">
    <source>
        <dbReference type="PROSITE" id="PS50075"/>
    </source>
</evidence>
<dbReference type="PANTHER" id="PTHR43439:SF2">
    <property type="entry name" value="ENZYME, PUTATIVE (JCVI)-RELATED"/>
    <property type="match status" value="1"/>
</dbReference>
<gene>
    <name evidence="5" type="ORF">SUNI508_04809</name>
</gene>
<dbReference type="Gene3D" id="1.10.1200.10">
    <property type="entry name" value="ACP-like"/>
    <property type="match status" value="1"/>
</dbReference>
<feature type="region of interest" description="Disordered" evidence="3">
    <location>
        <begin position="954"/>
        <end position="974"/>
    </location>
</feature>
<dbReference type="InterPro" id="IPR006162">
    <property type="entry name" value="Ppantetheine_attach_site"/>
</dbReference>
<dbReference type="Pfam" id="PF23562">
    <property type="entry name" value="AMP-binding_C_3"/>
    <property type="match status" value="1"/>
</dbReference>
<protein>
    <submittedName>
        <fullName evidence="5">L-aminoadipate-semialdehyde dehydrogenase protein</fullName>
    </submittedName>
</protein>
<accession>A0ABR2V6C1</accession>
<dbReference type="InterPro" id="IPR020845">
    <property type="entry name" value="AMP-binding_CS"/>
</dbReference>
<dbReference type="PROSITE" id="PS50075">
    <property type="entry name" value="CARRIER"/>
    <property type="match status" value="1"/>
</dbReference>
<evidence type="ECO:0000256" key="1">
    <source>
        <dbReference type="ARBA" id="ARBA00022450"/>
    </source>
</evidence>
<dbReference type="PROSITE" id="PS00012">
    <property type="entry name" value="PHOSPHOPANTETHEINE"/>
    <property type="match status" value="1"/>
</dbReference>
<evidence type="ECO:0000313" key="5">
    <source>
        <dbReference type="EMBL" id="KAK9422453.1"/>
    </source>
</evidence>
<reference evidence="5 6" key="1">
    <citation type="journal article" date="2024" name="J. Plant Pathol.">
        <title>Sequence and assembly of the genome of Seiridium unicorne, isolate CBS 538.82, causal agent of cypress canker disease.</title>
        <authorList>
            <person name="Scali E."/>
            <person name="Rocca G.D."/>
            <person name="Danti R."/>
            <person name="Garbelotto M."/>
            <person name="Barberini S."/>
            <person name="Baroncelli R."/>
            <person name="Emiliani G."/>
        </authorList>
    </citation>
    <scope>NUCLEOTIDE SEQUENCE [LARGE SCALE GENOMIC DNA]</scope>
    <source>
        <strain evidence="5 6">BM-138-508</strain>
    </source>
</reference>
<dbReference type="InterPro" id="IPR051414">
    <property type="entry name" value="Adenylate-forming_Reductase"/>
</dbReference>
<dbReference type="SUPFAM" id="SSF47336">
    <property type="entry name" value="ACP-like"/>
    <property type="match status" value="1"/>
</dbReference>
<dbReference type="InterPro" id="IPR000873">
    <property type="entry name" value="AMP-dep_synth/lig_dom"/>
</dbReference>
<dbReference type="Pfam" id="PF07993">
    <property type="entry name" value="NAD_binding_4"/>
    <property type="match status" value="1"/>
</dbReference>
<dbReference type="EMBL" id="JARVKF010000113">
    <property type="protein sequence ID" value="KAK9422453.1"/>
    <property type="molecule type" value="Genomic_DNA"/>
</dbReference>
<dbReference type="SMART" id="SM00823">
    <property type="entry name" value="PKS_PP"/>
    <property type="match status" value="1"/>
</dbReference>
<dbReference type="InterPro" id="IPR020806">
    <property type="entry name" value="PKS_PP-bd"/>
</dbReference>
<keyword evidence="6" id="KW-1185">Reference proteome</keyword>
<evidence type="ECO:0000256" key="3">
    <source>
        <dbReference type="SAM" id="MobiDB-lite"/>
    </source>
</evidence>
<keyword evidence="2" id="KW-0597">Phosphoprotein</keyword>
<dbReference type="InterPro" id="IPR009081">
    <property type="entry name" value="PP-bd_ACP"/>
</dbReference>
<dbReference type="Pfam" id="PF00550">
    <property type="entry name" value="PP-binding"/>
    <property type="match status" value="1"/>
</dbReference>
<feature type="region of interest" description="Disordered" evidence="3">
    <location>
        <begin position="658"/>
        <end position="680"/>
    </location>
</feature>
<dbReference type="Proteomes" id="UP001408356">
    <property type="component" value="Unassembled WGS sequence"/>
</dbReference>
<dbReference type="SUPFAM" id="SSF56801">
    <property type="entry name" value="Acetyl-CoA synthetase-like"/>
    <property type="match status" value="1"/>
</dbReference>
<dbReference type="Gene3D" id="3.40.50.720">
    <property type="entry name" value="NAD(P)-binding Rossmann-like Domain"/>
    <property type="match status" value="1"/>
</dbReference>
<dbReference type="SUPFAM" id="SSF51735">
    <property type="entry name" value="NAD(P)-binding Rossmann-fold domains"/>
    <property type="match status" value="1"/>
</dbReference>
<dbReference type="Pfam" id="PF00501">
    <property type="entry name" value="AMP-binding"/>
    <property type="match status" value="1"/>
</dbReference>
<comment type="caution">
    <text evidence="5">The sequence shown here is derived from an EMBL/GenBank/DDBJ whole genome shotgun (WGS) entry which is preliminary data.</text>
</comment>
<dbReference type="InterPro" id="IPR036291">
    <property type="entry name" value="NAD(P)-bd_dom_sf"/>
</dbReference>
<dbReference type="Gene3D" id="3.40.50.12780">
    <property type="entry name" value="N-terminal domain of ligase-like"/>
    <property type="match status" value="1"/>
</dbReference>
<evidence type="ECO:0000256" key="2">
    <source>
        <dbReference type="ARBA" id="ARBA00022553"/>
    </source>
</evidence>
<evidence type="ECO:0000313" key="6">
    <source>
        <dbReference type="Proteomes" id="UP001408356"/>
    </source>
</evidence>
<dbReference type="InterPro" id="IPR042099">
    <property type="entry name" value="ANL_N_sf"/>
</dbReference>
<dbReference type="InterPro" id="IPR036736">
    <property type="entry name" value="ACP-like_sf"/>
</dbReference>
<proteinExistence type="predicted"/>
<keyword evidence="1" id="KW-0596">Phosphopantetheine</keyword>
<feature type="domain" description="Carrier" evidence="4">
    <location>
        <begin position="566"/>
        <end position="655"/>
    </location>
</feature>
<dbReference type="PANTHER" id="PTHR43439">
    <property type="entry name" value="PHENYLACETATE-COENZYME A LIGASE"/>
    <property type="match status" value="1"/>
</dbReference>
<name>A0ABR2V6C1_9PEZI</name>
<organism evidence="5 6">
    <name type="scientific">Seiridium unicorne</name>
    <dbReference type="NCBI Taxonomy" id="138068"/>
    <lineage>
        <taxon>Eukaryota</taxon>
        <taxon>Fungi</taxon>
        <taxon>Dikarya</taxon>
        <taxon>Ascomycota</taxon>
        <taxon>Pezizomycotina</taxon>
        <taxon>Sordariomycetes</taxon>
        <taxon>Xylariomycetidae</taxon>
        <taxon>Amphisphaeriales</taxon>
        <taxon>Sporocadaceae</taxon>
        <taxon>Seiridium</taxon>
    </lineage>
</organism>
<sequence length="1089" mass="121198">MSQARAAREDIPAVFRLEKAVPDRLVHLIPDELARKVPDHPLFAYPRTEAPENGFIEISAKSFANAINRASWYLASVLGKAPDGFPTIAYMGSSDLRYFIFMFGAIKAGYKMLYLSPRNSVAGHINVLEKTDCSTFLVAKNTNIDHILREREMKKIIVPNLDYFVGDGPVPMYPYGKTFAEARKDPCLVLHTTGSTGLPKPITWKLEILSTYEAWRTIPSIDGYVPTTEVYQEARRVYNSMPLFHTSGLNIGITMSLVLGVTTVLGTASVVPHAAYADRLHQSARVDASIGPPSLYEELSHDPSSLEQLGKLRYILVCGAPLSQAAGDTIIRHTRVISNFGATETACMPRLAPAIEDWAYFYWHPSHSGIELRDYMDELYELFLVRDPELELYQGIFSTFPDLEEYSMNDVYSKHPDPNKPFLYKWTGRADDVIVLSNGEKLAPALMEASLRTSGSVKGAMIVGRGKFQPAALVDLGRAAPGTAPERHVLLKELQPAIDEANKHAPAHGKLDRYHILFIDQERPIVSLGQGKIQRHKTYGLYEKDIEELYQSAENLDDLEYDKNMPSIDFGNKLVIEEWLRELIKDVANIHNLEGDTAFFEAGLDSLHVLRIVRELKLQTKRAGHKRLTPDLVSPTVIYENPSLNELSRFLSKQASKAEIDSDDPDSVYQSADADDKPVDRKVDRMESLLDKYVQALPIEPSTAEGATVILTGSTGSLGSYLLSDLIDDPSVAHIICLDRNGGAAEKYERNADERGLHPIAEGKHVEFFKANLGEQYLGLEVEVYERLSKTVTHVIHGQWPVNFNWALPSFEPYIAGVKNLATLAKFSNHNAFILFVSSIAAVGGWKGPNEVPEAPMDDLEVAAGTGYGQSKLIAERLLDEAAKISGVRSAVCRVGIVAGPVDRKEGLWNKHEYIPSAIHMGVFPETFPVRDHVDWLPVDKVSKVLIEILSSASQDNTSSDDEGNDGPSGTNVYHVVNPQPASWYHDVAPEVLESMTTDDVKPVPFREWLATLKDSANESERQGKVDVERNPAIRLVDFYENAANASDKDKRALPSAASKDASRTLRNVEPVNQRWLRNWMEQWGIKSK</sequence>